<protein>
    <submittedName>
        <fullName evidence="2">Uncharacterized protein</fullName>
    </submittedName>
</protein>
<comment type="caution">
    <text evidence="2">The sequence shown here is derived from an EMBL/GenBank/DDBJ whole genome shotgun (WGS) entry which is preliminary data.</text>
</comment>
<feature type="region of interest" description="Disordered" evidence="1">
    <location>
        <begin position="80"/>
        <end position="120"/>
    </location>
</feature>
<sequence>MWIRPWLARKDRSVFSTLVRESSLEDNRTFYDFHRLHVNNFQELLRLVGPQIMKQNTRFRDAISPAQHLSVTLRYLATADDGRDMPMDPGEYNGEKSNCTKSSSVPSYTTSSRGGNSKLD</sequence>
<organism evidence="2 3">
    <name type="scientific">Scylla paramamosain</name>
    <name type="common">Mud crab</name>
    <dbReference type="NCBI Taxonomy" id="85552"/>
    <lineage>
        <taxon>Eukaryota</taxon>
        <taxon>Metazoa</taxon>
        <taxon>Ecdysozoa</taxon>
        <taxon>Arthropoda</taxon>
        <taxon>Crustacea</taxon>
        <taxon>Multicrustacea</taxon>
        <taxon>Malacostraca</taxon>
        <taxon>Eumalacostraca</taxon>
        <taxon>Eucarida</taxon>
        <taxon>Decapoda</taxon>
        <taxon>Pleocyemata</taxon>
        <taxon>Brachyura</taxon>
        <taxon>Eubrachyura</taxon>
        <taxon>Portunoidea</taxon>
        <taxon>Portunidae</taxon>
        <taxon>Portuninae</taxon>
        <taxon>Scylla</taxon>
    </lineage>
</organism>
<keyword evidence="3" id="KW-1185">Reference proteome</keyword>
<evidence type="ECO:0000256" key="1">
    <source>
        <dbReference type="SAM" id="MobiDB-lite"/>
    </source>
</evidence>
<dbReference type="AlphaFoldDB" id="A0AAW0TJA9"/>
<evidence type="ECO:0000313" key="3">
    <source>
        <dbReference type="Proteomes" id="UP001487740"/>
    </source>
</evidence>
<evidence type="ECO:0000313" key="2">
    <source>
        <dbReference type="EMBL" id="KAK8387734.1"/>
    </source>
</evidence>
<name>A0AAW0TJA9_SCYPA</name>
<feature type="compositionally biased region" description="Low complexity" evidence="1">
    <location>
        <begin position="100"/>
        <end position="112"/>
    </location>
</feature>
<gene>
    <name evidence="2" type="ORF">O3P69_018317</name>
</gene>
<dbReference type="Proteomes" id="UP001487740">
    <property type="component" value="Unassembled WGS sequence"/>
</dbReference>
<accession>A0AAW0TJA9</accession>
<proteinExistence type="predicted"/>
<dbReference type="EMBL" id="JARAKH010000030">
    <property type="protein sequence ID" value="KAK8387734.1"/>
    <property type="molecule type" value="Genomic_DNA"/>
</dbReference>
<reference evidence="2 3" key="1">
    <citation type="submission" date="2023-03" db="EMBL/GenBank/DDBJ databases">
        <title>High-quality genome of Scylla paramamosain provides insights in environmental adaptation.</title>
        <authorList>
            <person name="Zhang L."/>
        </authorList>
    </citation>
    <scope>NUCLEOTIDE SEQUENCE [LARGE SCALE GENOMIC DNA]</scope>
    <source>
        <strain evidence="2">LZ_2023a</strain>
        <tissue evidence="2">Muscle</tissue>
    </source>
</reference>